<feature type="compositionally biased region" description="Basic and acidic residues" evidence="5">
    <location>
        <begin position="706"/>
        <end position="768"/>
    </location>
</feature>
<feature type="compositionally biased region" description="Low complexity" evidence="5">
    <location>
        <begin position="56"/>
        <end position="67"/>
    </location>
</feature>
<dbReference type="SUPFAM" id="SSF50891">
    <property type="entry name" value="Cyclophilin-like"/>
    <property type="match status" value="1"/>
</dbReference>
<dbReference type="GO" id="GO:0005739">
    <property type="term" value="C:mitochondrion"/>
    <property type="evidence" value="ECO:0007669"/>
    <property type="project" value="TreeGrafter"/>
</dbReference>
<evidence type="ECO:0000256" key="5">
    <source>
        <dbReference type="SAM" id="MobiDB-lite"/>
    </source>
</evidence>
<dbReference type="PROSITE" id="PS50072">
    <property type="entry name" value="CSA_PPIASE_2"/>
    <property type="match status" value="1"/>
</dbReference>
<feature type="compositionally biased region" description="Basic and acidic residues" evidence="5">
    <location>
        <begin position="207"/>
        <end position="216"/>
    </location>
</feature>
<feature type="region of interest" description="Disordered" evidence="5">
    <location>
        <begin position="429"/>
        <end position="850"/>
    </location>
</feature>
<sequence>MVTVYSDEEPATQEQATPIRQTVHINRLKPAFVLGVPDETFIDPHDSPSNPRDVATPEPLDTTLTPETNKEDWYESYGWSTPAAVAPAPVPTTSSKEHTPRTPRGEASTQHSIPSELDRDMDADHNFDRSTERETERSEIPHGTDDPQTSRADRHETPLRHTKRHDESADRNADRNADRHKVRCTEEINEEGEPIESSDEEFEEAKEDPPAKRLYWDEDQTSQPPPEPLPTPIREPQVILQAGIPPPSRPGLKIKITRRKKKHSPFFCSLLIWRIRRREKHEKVEASSVLRCRSEKGIGKTSGKPLHYKGIIFHRVVKDFMVQGGDFTVGNGTGGESIYGGTFDDEALDGKHEKPFLLSMANRGKDTNGSQFFITTQPAPHLDGVHVVFGEVVSGQNVVLHIEQQPVDRMNRPLQDAKVVNCGELVLKPKSKPKKVEPSSDEAESSADSDGSSQKGESDEEKSKKKKKKKEKKSKKKNKQQKDEELSDGQITDDEGELHPLVTVTKISADEIPEDPKSYLYRHDVRNKGDGKKTTDLREEMGHRRDRKSHKWAPFRGYTRSGKKIKGRGILRYRTPSRSRSRSYTPPHWKQEQSRTISLTEFQKREEEKKKREEARKKRHEEQPDGADNEDGKDEPKSDKKKEKTADRYGKENWGLDSRSDGPRGEVKGGDRNQHGRHERHQEGRSRSERHGRSDRVKPQGVQGSEGRRRDKEKHRDEEAPKKPSDHPKNKPDGDDSRNKSGDRRQKRGDGDGSRQKSRDRRGRERSNDRRRHSPPSKRRSDVVKKDDKVKRPATNDVVRSKWDNDTKGSDAGRTDRRKPNKRRQSSSTSSSDSSDSSSESDKDKKRRKK</sequence>
<feature type="compositionally biased region" description="Low complexity" evidence="5">
    <location>
        <begin position="826"/>
        <end position="838"/>
    </location>
</feature>
<dbReference type="PANTHER" id="PTHR11071:SF565">
    <property type="entry name" value="MOCA-CYP, ISOFORM A"/>
    <property type="match status" value="1"/>
</dbReference>
<accession>A0A8S9XDU7</accession>
<evidence type="ECO:0000256" key="2">
    <source>
        <dbReference type="ARBA" id="ARBA00013194"/>
    </source>
</evidence>
<evidence type="ECO:0000256" key="1">
    <source>
        <dbReference type="ARBA" id="ARBA00000971"/>
    </source>
</evidence>
<dbReference type="OrthoDB" id="193499at2759"/>
<comment type="caution">
    <text evidence="7">The sequence shown here is derived from an EMBL/GenBank/DDBJ whole genome shotgun (WGS) entry which is preliminary data.</text>
</comment>
<dbReference type="EMBL" id="WIXP02000008">
    <property type="protein sequence ID" value="KAF6206458.1"/>
    <property type="molecule type" value="Genomic_DNA"/>
</dbReference>
<feature type="compositionally biased region" description="Basic and acidic residues" evidence="5">
    <location>
        <begin position="116"/>
        <end position="145"/>
    </location>
</feature>
<feature type="compositionally biased region" description="Acidic residues" evidence="5">
    <location>
        <begin position="624"/>
        <end position="633"/>
    </location>
</feature>
<name>A0A8S9XDU7_APOLU</name>
<dbReference type="FunFam" id="2.40.100.10:FF:000025">
    <property type="entry name" value="Peptidyl-prolyl cis-trans isomerase CYP19-2"/>
    <property type="match status" value="1"/>
</dbReference>
<keyword evidence="3" id="KW-0697">Rotamase</keyword>
<feature type="domain" description="PPIase cyclophilin-type" evidence="6">
    <location>
        <begin position="292"/>
        <end position="424"/>
    </location>
</feature>
<feature type="compositionally biased region" description="Basic and acidic residues" evidence="5">
    <location>
        <begin position="514"/>
        <end position="543"/>
    </location>
</feature>
<comment type="catalytic activity">
    <reaction evidence="1">
        <text>[protein]-peptidylproline (omega=180) = [protein]-peptidylproline (omega=0)</text>
        <dbReference type="Rhea" id="RHEA:16237"/>
        <dbReference type="Rhea" id="RHEA-COMP:10747"/>
        <dbReference type="Rhea" id="RHEA-COMP:10748"/>
        <dbReference type="ChEBI" id="CHEBI:83833"/>
        <dbReference type="ChEBI" id="CHEBI:83834"/>
        <dbReference type="EC" id="5.2.1.8"/>
    </reaction>
</comment>
<dbReference type="GO" id="GO:0006457">
    <property type="term" value="P:protein folding"/>
    <property type="evidence" value="ECO:0007669"/>
    <property type="project" value="TreeGrafter"/>
</dbReference>
<feature type="compositionally biased region" description="Basic and acidic residues" evidence="5">
    <location>
        <begin position="151"/>
        <end position="186"/>
    </location>
</feature>
<feature type="compositionally biased region" description="Basic and acidic residues" evidence="5">
    <location>
        <begin position="799"/>
        <end position="815"/>
    </location>
</feature>
<evidence type="ECO:0000259" key="6">
    <source>
        <dbReference type="PROSITE" id="PS50072"/>
    </source>
</evidence>
<dbReference type="GO" id="GO:0016018">
    <property type="term" value="F:cyclosporin A binding"/>
    <property type="evidence" value="ECO:0007669"/>
    <property type="project" value="TreeGrafter"/>
</dbReference>
<feature type="compositionally biased region" description="Basic and acidic residues" evidence="5">
    <location>
        <begin position="634"/>
        <end position="651"/>
    </location>
</feature>
<feature type="compositionally biased region" description="Acidic residues" evidence="5">
    <location>
        <begin position="485"/>
        <end position="496"/>
    </location>
</feature>
<feature type="compositionally biased region" description="Basic and acidic residues" evidence="5">
    <location>
        <begin position="658"/>
        <end position="698"/>
    </location>
</feature>
<feature type="compositionally biased region" description="Acidic residues" evidence="5">
    <location>
        <begin position="187"/>
        <end position="206"/>
    </location>
</feature>
<reference evidence="7" key="1">
    <citation type="journal article" date="2021" name="Mol. Ecol. Resour.">
        <title>Apolygus lucorum genome provides insights into omnivorousness and mesophyll feeding.</title>
        <authorList>
            <person name="Liu Y."/>
            <person name="Liu H."/>
            <person name="Wang H."/>
            <person name="Huang T."/>
            <person name="Liu B."/>
            <person name="Yang B."/>
            <person name="Yin L."/>
            <person name="Li B."/>
            <person name="Zhang Y."/>
            <person name="Zhang S."/>
            <person name="Jiang F."/>
            <person name="Zhang X."/>
            <person name="Ren Y."/>
            <person name="Wang B."/>
            <person name="Wang S."/>
            <person name="Lu Y."/>
            <person name="Wu K."/>
            <person name="Fan W."/>
            <person name="Wang G."/>
        </authorList>
    </citation>
    <scope>NUCLEOTIDE SEQUENCE</scope>
    <source>
        <strain evidence="7">12Hb</strain>
    </source>
</reference>
<feature type="compositionally biased region" description="Basic residues" evidence="5">
    <location>
        <begin position="769"/>
        <end position="778"/>
    </location>
</feature>
<gene>
    <name evidence="7" type="ORF">GE061_017691</name>
</gene>
<feature type="compositionally biased region" description="Basic residues" evidence="5">
    <location>
        <begin position="464"/>
        <end position="479"/>
    </location>
</feature>
<dbReference type="EC" id="5.2.1.8" evidence="2"/>
<dbReference type="Pfam" id="PF00160">
    <property type="entry name" value="Pro_isomerase"/>
    <property type="match status" value="1"/>
</dbReference>
<evidence type="ECO:0000256" key="3">
    <source>
        <dbReference type="ARBA" id="ARBA00023110"/>
    </source>
</evidence>
<dbReference type="GO" id="GO:0003755">
    <property type="term" value="F:peptidyl-prolyl cis-trans isomerase activity"/>
    <property type="evidence" value="ECO:0007669"/>
    <property type="project" value="UniProtKB-KW"/>
</dbReference>
<evidence type="ECO:0000313" key="7">
    <source>
        <dbReference type="EMBL" id="KAF6206458.1"/>
    </source>
</evidence>
<proteinExistence type="predicted"/>
<feature type="region of interest" description="Disordered" evidence="5">
    <location>
        <begin position="38"/>
        <end position="230"/>
    </location>
</feature>
<dbReference type="InterPro" id="IPR002130">
    <property type="entry name" value="Cyclophilin-type_PPIase_dom"/>
</dbReference>
<feature type="compositionally biased region" description="Basic and acidic residues" evidence="5">
    <location>
        <begin position="95"/>
        <end position="104"/>
    </location>
</feature>
<feature type="compositionally biased region" description="Basic and acidic residues" evidence="5">
    <location>
        <begin position="779"/>
        <end position="791"/>
    </location>
</feature>
<feature type="compositionally biased region" description="Basic residues" evidence="5">
    <location>
        <begin position="544"/>
        <end position="553"/>
    </location>
</feature>
<evidence type="ECO:0000256" key="4">
    <source>
        <dbReference type="ARBA" id="ARBA00023235"/>
    </source>
</evidence>
<dbReference type="PANTHER" id="PTHR11071">
    <property type="entry name" value="PEPTIDYL-PROLYL CIS-TRANS ISOMERASE"/>
    <property type="match status" value="1"/>
</dbReference>
<organism evidence="7 8">
    <name type="scientific">Apolygus lucorum</name>
    <name type="common">Small green plant bug</name>
    <name type="synonym">Lygocoris lucorum</name>
    <dbReference type="NCBI Taxonomy" id="248454"/>
    <lineage>
        <taxon>Eukaryota</taxon>
        <taxon>Metazoa</taxon>
        <taxon>Ecdysozoa</taxon>
        <taxon>Arthropoda</taxon>
        <taxon>Hexapoda</taxon>
        <taxon>Insecta</taxon>
        <taxon>Pterygota</taxon>
        <taxon>Neoptera</taxon>
        <taxon>Paraneoptera</taxon>
        <taxon>Hemiptera</taxon>
        <taxon>Heteroptera</taxon>
        <taxon>Panheteroptera</taxon>
        <taxon>Cimicomorpha</taxon>
        <taxon>Miridae</taxon>
        <taxon>Mirini</taxon>
        <taxon>Apolygus</taxon>
    </lineage>
</organism>
<feature type="compositionally biased region" description="Basic and acidic residues" evidence="5">
    <location>
        <begin position="602"/>
        <end position="623"/>
    </location>
</feature>
<protein>
    <recommendedName>
        <fullName evidence="2">peptidylprolyl isomerase</fullName>
        <ecNumber evidence="2">5.2.1.8</ecNumber>
    </recommendedName>
</protein>
<dbReference type="Gene3D" id="2.40.100.10">
    <property type="entry name" value="Cyclophilin-like"/>
    <property type="match status" value="1"/>
</dbReference>
<keyword evidence="4" id="KW-0413">Isomerase</keyword>
<dbReference type="Proteomes" id="UP000466442">
    <property type="component" value="Unassembled WGS sequence"/>
</dbReference>
<feature type="compositionally biased region" description="Basic residues" evidence="5">
    <location>
        <begin position="561"/>
        <end position="581"/>
    </location>
</feature>
<feature type="compositionally biased region" description="Basic residues" evidence="5">
    <location>
        <begin position="816"/>
        <end position="825"/>
    </location>
</feature>
<dbReference type="InterPro" id="IPR029000">
    <property type="entry name" value="Cyclophilin-like_dom_sf"/>
</dbReference>
<keyword evidence="8" id="KW-1185">Reference proteome</keyword>
<evidence type="ECO:0000313" key="8">
    <source>
        <dbReference type="Proteomes" id="UP000466442"/>
    </source>
</evidence>
<dbReference type="AlphaFoldDB" id="A0A8S9XDU7"/>
<feature type="compositionally biased region" description="Low complexity" evidence="5">
    <location>
        <begin position="80"/>
        <end position="94"/>
    </location>
</feature>